<feature type="region of interest" description="Disordered" evidence="1">
    <location>
        <begin position="105"/>
        <end position="135"/>
    </location>
</feature>
<evidence type="ECO:0000313" key="2">
    <source>
        <dbReference type="EMBL" id="MXU92620.1"/>
    </source>
</evidence>
<feature type="compositionally biased region" description="Polar residues" evidence="1">
    <location>
        <begin position="119"/>
        <end position="129"/>
    </location>
</feature>
<dbReference type="EMBL" id="GIFC01010537">
    <property type="protein sequence ID" value="MXU92620.1"/>
    <property type="molecule type" value="Transcribed_RNA"/>
</dbReference>
<sequence>MDTSRLLRATMVRLLGAAGDAAAAGAGACSWCRKLLAGIEHTLAGMICSCGVGVRSALMSRSAVSSYGLKGLERLGSFTSATMLDHLRRTSSALRDIFLASSSQQARLAPLSPADRSSAALSATNSTRRSTSDAE</sequence>
<name>A0A6B0US71_IXORI</name>
<organism evidence="2">
    <name type="scientific">Ixodes ricinus</name>
    <name type="common">Common tick</name>
    <name type="synonym">Acarus ricinus</name>
    <dbReference type="NCBI Taxonomy" id="34613"/>
    <lineage>
        <taxon>Eukaryota</taxon>
        <taxon>Metazoa</taxon>
        <taxon>Ecdysozoa</taxon>
        <taxon>Arthropoda</taxon>
        <taxon>Chelicerata</taxon>
        <taxon>Arachnida</taxon>
        <taxon>Acari</taxon>
        <taxon>Parasitiformes</taxon>
        <taxon>Ixodida</taxon>
        <taxon>Ixodoidea</taxon>
        <taxon>Ixodidae</taxon>
        <taxon>Ixodinae</taxon>
        <taxon>Ixodes</taxon>
    </lineage>
</organism>
<accession>A0A6B0US71</accession>
<proteinExistence type="predicted"/>
<reference evidence="2" key="1">
    <citation type="submission" date="2019-12" db="EMBL/GenBank/DDBJ databases">
        <title>An insight into the sialome of adult female Ixodes ricinus ticks feeding for 6 days.</title>
        <authorList>
            <person name="Perner J."/>
            <person name="Ribeiro J.M.C."/>
        </authorList>
    </citation>
    <scope>NUCLEOTIDE SEQUENCE</scope>
    <source>
        <strain evidence="2">Semi-engorged</strain>
        <tissue evidence="2">Salivary glands</tissue>
    </source>
</reference>
<evidence type="ECO:0000256" key="1">
    <source>
        <dbReference type="SAM" id="MobiDB-lite"/>
    </source>
</evidence>
<protein>
    <submittedName>
        <fullName evidence="2">Uncharacterized protein</fullName>
    </submittedName>
</protein>
<dbReference type="AlphaFoldDB" id="A0A6B0US71"/>